<evidence type="ECO:0000313" key="17">
    <source>
        <dbReference type="Proteomes" id="UP000694845"/>
    </source>
</evidence>
<feature type="compositionally biased region" description="Polar residues" evidence="15">
    <location>
        <begin position="1142"/>
        <end position="1153"/>
    </location>
</feature>
<protein>
    <submittedName>
        <fullName evidence="18 19">Cytoskeleton-associated protein 5-like isoform X1</fullName>
    </submittedName>
</protein>
<feature type="domain" description="TOG" evidence="16">
    <location>
        <begin position="1218"/>
        <end position="1456"/>
    </location>
</feature>
<dbReference type="SUPFAM" id="SSF48371">
    <property type="entry name" value="ARM repeat"/>
    <property type="match status" value="2"/>
</dbReference>
<dbReference type="GO" id="GO:0000776">
    <property type="term" value="C:kinetochore"/>
    <property type="evidence" value="ECO:0007669"/>
    <property type="project" value="UniProtKB-KW"/>
</dbReference>
<dbReference type="FunFam" id="1.25.10.10:FF:000063">
    <property type="entry name" value="Putative cytoskeleton-associated protein 5"/>
    <property type="match status" value="1"/>
</dbReference>
<dbReference type="GO" id="GO:0030951">
    <property type="term" value="P:establishment or maintenance of microtubule cytoskeleton polarity"/>
    <property type="evidence" value="ECO:0007669"/>
    <property type="project" value="InterPro"/>
</dbReference>
<dbReference type="OrthoDB" id="205662at2759"/>
<proteinExistence type="inferred from homology"/>
<dbReference type="FunFam" id="1.25.10.10:FF:000050">
    <property type="entry name" value="Cytoskeleton-associated protein 5 isoform X1"/>
    <property type="match status" value="1"/>
</dbReference>
<evidence type="ECO:0000256" key="4">
    <source>
        <dbReference type="ARBA" id="ARBA00022454"/>
    </source>
</evidence>
<dbReference type="GO" id="GO:0005813">
    <property type="term" value="C:centrosome"/>
    <property type="evidence" value="ECO:0007669"/>
    <property type="project" value="UniProtKB-SubCell"/>
</dbReference>
<feature type="compositionally biased region" description="Basic and acidic residues" evidence="15">
    <location>
        <begin position="1998"/>
        <end position="2030"/>
    </location>
</feature>
<evidence type="ECO:0000256" key="11">
    <source>
        <dbReference type="ARBA" id="ARBA00023306"/>
    </source>
</evidence>
<evidence type="ECO:0000256" key="14">
    <source>
        <dbReference type="PROSITE-ProRule" id="PRU00103"/>
    </source>
</evidence>
<accession>A0A8B7Y9C6</accession>
<dbReference type="PANTHER" id="PTHR12609">
    <property type="entry name" value="MICROTUBULE ASSOCIATED PROTEIN XMAP215"/>
    <property type="match status" value="1"/>
</dbReference>
<name>A0A8B7Y9C6_ACAPL</name>
<feature type="region of interest" description="Disordered" evidence="15">
    <location>
        <begin position="1982"/>
        <end position="2077"/>
    </location>
</feature>
<comment type="subcellular location">
    <subcellularLocation>
        <location evidence="2">Chromosome</location>
        <location evidence="2">Centromere</location>
        <location evidence="2">Kinetochore</location>
    </subcellularLocation>
    <subcellularLocation>
        <location evidence="1">Cytoplasm</location>
        <location evidence="1">Cytoskeleton</location>
        <location evidence="1">Microtubule organizing center</location>
        <location evidence="1">Centrosome</location>
    </subcellularLocation>
    <subcellularLocation>
        <location evidence="3">Cytoplasm</location>
        <location evidence="3">Cytoskeleton</location>
        <location evidence="3">Spindle pole</location>
    </subcellularLocation>
</comment>
<feature type="compositionally biased region" description="Low complexity" evidence="15">
    <location>
        <begin position="1453"/>
        <end position="1467"/>
    </location>
</feature>
<feature type="compositionally biased region" description="Low complexity" evidence="15">
    <location>
        <begin position="527"/>
        <end position="550"/>
    </location>
</feature>
<keyword evidence="9" id="KW-0995">Kinetochore</keyword>
<evidence type="ECO:0000256" key="6">
    <source>
        <dbReference type="ARBA" id="ARBA00022618"/>
    </source>
</evidence>
<dbReference type="SMART" id="SM01349">
    <property type="entry name" value="TOG"/>
    <property type="match status" value="5"/>
</dbReference>
<keyword evidence="7" id="KW-0677">Repeat</keyword>
<evidence type="ECO:0000256" key="5">
    <source>
        <dbReference type="ARBA" id="ARBA00022490"/>
    </source>
</evidence>
<keyword evidence="4" id="KW-0158">Chromosome</keyword>
<dbReference type="GO" id="GO:0061863">
    <property type="term" value="F:microtubule plus end polymerase"/>
    <property type="evidence" value="ECO:0007669"/>
    <property type="project" value="InterPro"/>
</dbReference>
<evidence type="ECO:0000256" key="9">
    <source>
        <dbReference type="ARBA" id="ARBA00022838"/>
    </source>
</evidence>
<feature type="region of interest" description="Disordered" evidence="15">
    <location>
        <begin position="241"/>
        <end position="262"/>
    </location>
</feature>
<evidence type="ECO:0000256" key="1">
    <source>
        <dbReference type="ARBA" id="ARBA00004300"/>
    </source>
</evidence>
<dbReference type="InterPro" id="IPR016024">
    <property type="entry name" value="ARM-type_fold"/>
</dbReference>
<dbReference type="GO" id="GO:0007051">
    <property type="term" value="P:spindle organization"/>
    <property type="evidence" value="ECO:0007669"/>
    <property type="project" value="InterPro"/>
</dbReference>
<dbReference type="Pfam" id="PF21041">
    <property type="entry name" value="XMAP215_CLASP_TOG"/>
    <property type="match status" value="4"/>
</dbReference>
<dbReference type="RefSeq" id="XP_022089156.1">
    <property type="nucleotide sequence ID" value="XM_022233464.1"/>
</dbReference>
<feature type="region of interest" description="Disordered" evidence="15">
    <location>
        <begin position="1449"/>
        <end position="1520"/>
    </location>
</feature>
<evidence type="ECO:0000313" key="18">
    <source>
        <dbReference type="RefSeq" id="XP_022089156.1"/>
    </source>
</evidence>
<evidence type="ECO:0000256" key="10">
    <source>
        <dbReference type="ARBA" id="ARBA00023212"/>
    </source>
</evidence>
<dbReference type="RefSeq" id="XP_022089157.1">
    <property type="nucleotide sequence ID" value="XM_022233465.1"/>
</dbReference>
<dbReference type="Proteomes" id="UP000694845">
    <property type="component" value="Unplaced"/>
</dbReference>
<evidence type="ECO:0000259" key="16">
    <source>
        <dbReference type="SMART" id="SM01349"/>
    </source>
</evidence>
<evidence type="ECO:0000256" key="13">
    <source>
        <dbReference type="ARBA" id="ARBA00025722"/>
    </source>
</evidence>
<feature type="region of interest" description="Disordered" evidence="15">
    <location>
        <begin position="1073"/>
        <end position="1196"/>
    </location>
</feature>
<feature type="region of interest" description="Disordered" evidence="15">
    <location>
        <begin position="1935"/>
        <end position="1967"/>
    </location>
</feature>
<feature type="compositionally biased region" description="Acidic residues" evidence="15">
    <location>
        <begin position="824"/>
        <end position="837"/>
    </location>
</feature>
<feature type="domain" description="TOG" evidence="16">
    <location>
        <begin position="573"/>
        <end position="807"/>
    </location>
</feature>
<feature type="compositionally biased region" description="Acidic residues" evidence="15">
    <location>
        <begin position="246"/>
        <end position="259"/>
    </location>
</feature>
<keyword evidence="11" id="KW-0131">Cell cycle</keyword>
<feature type="compositionally biased region" description="Basic residues" evidence="15">
    <location>
        <begin position="551"/>
        <end position="560"/>
    </location>
</feature>
<keyword evidence="10" id="KW-0206">Cytoskeleton</keyword>
<evidence type="ECO:0000256" key="7">
    <source>
        <dbReference type="ARBA" id="ARBA00022737"/>
    </source>
</evidence>
<evidence type="ECO:0000256" key="3">
    <source>
        <dbReference type="ARBA" id="ARBA00004647"/>
    </source>
</evidence>
<dbReference type="GO" id="GO:0051301">
    <property type="term" value="P:cell division"/>
    <property type="evidence" value="ECO:0007669"/>
    <property type="project" value="UniProtKB-KW"/>
</dbReference>
<dbReference type="PROSITE" id="PS50077">
    <property type="entry name" value="HEAT_REPEAT"/>
    <property type="match status" value="1"/>
</dbReference>
<feature type="region of interest" description="Disordered" evidence="15">
    <location>
        <begin position="809"/>
        <end position="843"/>
    </location>
</feature>
<evidence type="ECO:0000256" key="2">
    <source>
        <dbReference type="ARBA" id="ARBA00004629"/>
    </source>
</evidence>
<sequence length="2077" mass="228694">MADDTEYLKLPVEEQCVHKVWKARLHGYEEAVKVFNRITDEKSPEFSKYAGLLKKFVTDANAVAQEKGLDAVLAFLETAALAPRTCGEVVSAVVLKCLNSSRTKTREKASEIIMVYIELEKQEVVMEELLKGFTNKQPKIVTACCQLIREAIRDFGSKVIALKPVVKAFPKLLEHSDKSVREEAKSLAVELYRWISNALKPCLSNIKPVQLKELEEEFEKLPSKPPKQTRFLKSQQDLKAAAQAAGDEDEEEEDEEDVVDGGPAVDPYDLLTAVDILSKMPKDFYDNMEEKKWQIRKEALEALLPLVSNPKIEPGDFADLVRSLKKTIAKDTNVMIVALAAKCLTGLANGIRKKFSPYAASCMSTILDKFKEKKISVVTALRDASDAIFPSTSLQNILDDVTGALENKNPSIRAETALFLSRALRICTVSMLPKAVLKPLCTLLVKKLADTFPEVRDGASLALATAQKVVGEKPMQPFFNDLDKIKIDKINECGEKVELNNGTAPKKASKPKAEKKPEPKKKEEPAKAPAAKKAGARPKSASAKSDAAKPGAKKGAKKKALPSDGAREMESEPLLSEEDVLERATAVLSAPVIQQLESANWKERLAAMEEFTTKVHNMDKESINTQVLIRIMCRKPGWKEANFQVLNSKVSMVGILAEKARFSRRTASCVIGGLVDKIGDIKSGAKVRESMTAVAEATQLGYIADEMVSYAFNEQKNPKNQAETLNWLSQAIQEFGFTTLNVKPLIPFIKKALAAVNPQVRTAAISLIGVMYMYMGGVLRSLFESEKAALLAQIDAEFEKVAGNQPPAPFRGIKSKVPGSGNAMEDEEEDEGAEEEAGGAGAGGMNLADLVPRTDISGQITPALIEELADSKWKIRGEALEKVTTILAEAKHITPNLGELAGALKARLGDSNKLLQTTTANICATIASAMGPPVKAYVTRLAPGLFLLTADMKPTVRAAAIAALNAFEEHVGLAPFIEDEILSTALNVDKPFLRMEIFGFLAEKLAKYRTLPSDLALSVPVLFAALEDRNGDVRKQAQAALPLFMMHLDYNKMVKMTGKLKPSSKTNVCAIMEKQRPNIPEKPGKPAGAGKASKKKKQAIEEASPISEEEVEKPAAKGKRPKSAPAKPDTSSVSSSASSTSEPVANNAPSAPSTGAKKGKQPAPAAAKGKSGKTTKRGKGDEEETGPALIMNNGKDKRIKDEQDLKVLKWNFTTPRAEYIDQLKDQMQACVSKSMIAQLFHSDFKYHIQALSTLTENLDIYKDATMASLDVLLKYLTIRFFDTNTSIIMKVLQYLKAVFTYMAEEDLSLREHEASSFIPYLISKVGDNKENIRKDVRAVMRLLTKVYPSSKMFGFIMDGLKSKNSRQRTECLEELGCLIELYGINVCQPSPPKAVKEIAGQIGDRDNSVRSAALNTLVQAYQTVGEDIYKFVGNLSDKDMGMLEERIKRSAKKNPSAPAPKATPASAQQKEDRSSRADPKKSGLPPGWRDQYRNPTKSQRPGTAPSGVRNGPTSNYPKTFSLDLDKLGLERSESEPEMPKLHDTNVDEILAEPIVMPKRRLQKSPLPNIMQLNFMISQVASNDLSVSIKSLAKLDEVLKEPERNKILKDHVDQLLVATSLQLRMAFSKHMGDVASSKEVVLMCRCMVALLMSLFHSRPLAQEASKDVLCDLLNGLITVLLDDRLMAFEGGPQVMRSVNVLLVKVVENADHSNTMGALIKLLQDCAARESSAPKFVQLVMKCLWRMVRMMPNIIETLKVDRVLLDLHQFLKAFPSHSWRERASDTPLRTIKTILHSMAKILGDKILSYQTLITDPENSEMDGYLKRVLKSNRLSQGSLSSEPVNGSAEPERVNVQNGAKMSPRRAPTRTNDILAEIFKKVGSKENTREGLAELYDFKQKYPEVDIDPFLKKTSQIFQSYIERGLKSIAVERREKGLVTAPTVPKPQSREETEETSPATSPSEDEITSANVLRERIKVLRARCGLDNGPDVPESQLLGADKTEATSRSSVDDSLLHSEHHSSHHHQTNERTGRHLYNPERISLGSSSSSVPANPTPSMSDTNVEDLKKRLQRIKSSLNK</sequence>
<evidence type="ECO:0000313" key="19">
    <source>
        <dbReference type="RefSeq" id="XP_022089157.1"/>
    </source>
</evidence>
<dbReference type="InterPro" id="IPR011989">
    <property type="entry name" value="ARM-like"/>
</dbReference>
<dbReference type="GO" id="GO:0000922">
    <property type="term" value="C:spindle pole"/>
    <property type="evidence" value="ECO:0007669"/>
    <property type="project" value="UniProtKB-SubCell"/>
</dbReference>
<keyword evidence="5" id="KW-0963">Cytoplasm</keyword>
<feature type="domain" description="TOG" evidence="16">
    <location>
        <begin position="269"/>
        <end position="503"/>
    </location>
</feature>
<feature type="region of interest" description="Disordered" evidence="15">
    <location>
        <begin position="498"/>
        <end position="576"/>
    </location>
</feature>
<evidence type="ECO:0000256" key="8">
    <source>
        <dbReference type="ARBA" id="ARBA00022776"/>
    </source>
</evidence>
<organism evidence="17 19">
    <name type="scientific">Acanthaster planci</name>
    <name type="common">Crown-of-thorns starfish</name>
    <dbReference type="NCBI Taxonomy" id="133434"/>
    <lineage>
        <taxon>Eukaryota</taxon>
        <taxon>Metazoa</taxon>
        <taxon>Echinodermata</taxon>
        <taxon>Eleutherozoa</taxon>
        <taxon>Asterozoa</taxon>
        <taxon>Asteroidea</taxon>
        <taxon>Valvatacea</taxon>
        <taxon>Valvatida</taxon>
        <taxon>Acanthasteridae</taxon>
        <taxon>Acanthaster</taxon>
    </lineage>
</organism>
<dbReference type="GeneID" id="110978451"/>
<dbReference type="CTD" id="9793"/>
<dbReference type="FunFam" id="1.25.10.10:FF:000052">
    <property type="entry name" value="Cytoskeleton associated protein 5"/>
    <property type="match status" value="1"/>
</dbReference>
<dbReference type="KEGG" id="aplc:110978451"/>
<feature type="compositionally biased region" description="Basic and acidic residues" evidence="15">
    <location>
        <begin position="511"/>
        <end position="526"/>
    </location>
</feature>
<dbReference type="InterPro" id="IPR021133">
    <property type="entry name" value="HEAT_type_2"/>
</dbReference>
<evidence type="ECO:0000256" key="15">
    <source>
        <dbReference type="SAM" id="MobiDB-lite"/>
    </source>
</evidence>
<feature type="domain" description="TOG" evidence="16">
    <location>
        <begin position="849"/>
        <end position="1081"/>
    </location>
</feature>
<gene>
    <name evidence="18 19" type="primary">LOC110978451</name>
</gene>
<dbReference type="FunFam" id="1.25.10.10:FF:000019">
    <property type="entry name" value="Cytoskeleton-associated protein 5"/>
    <property type="match status" value="1"/>
</dbReference>
<dbReference type="Gene3D" id="1.25.10.10">
    <property type="entry name" value="Leucine-rich Repeat Variant"/>
    <property type="match status" value="5"/>
</dbReference>
<dbReference type="GO" id="GO:0046785">
    <property type="term" value="P:microtubule polymerization"/>
    <property type="evidence" value="ECO:0007669"/>
    <property type="project" value="InterPro"/>
</dbReference>
<feature type="domain" description="TOG" evidence="16">
    <location>
        <begin position="1"/>
        <end position="227"/>
    </location>
</feature>
<keyword evidence="6" id="KW-0132">Cell division</keyword>
<dbReference type="GO" id="GO:0051010">
    <property type="term" value="F:microtubule plus-end binding"/>
    <property type="evidence" value="ECO:0007669"/>
    <property type="project" value="InterPro"/>
</dbReference>
<feature type="compositionally biased region" description="Basic and acidic residues" evidence="15">
    <location>
        <begin position="1469"/>
        <end position="1481"/>
    </location>
</feature>
<keyword evidence="17" id="KW-1185">Reference proteome</keyword>
<dbReference type="InterPro" id="IPR034085">
    <property type="entry name" value="TOG"/>
</dbReference>
<feature type="repeat" description="HEAT" evidence="14">
    <location>
        <begin position="941"/>
        <end position="979"/>
    </location>
</feature>
<keyword evidence="8" id="KW-0498">Mitosis</keyword>
<reference evidence="18 19" key="1">
    <citation type="submission" date="2025-04" db="UniProtKB">
        <authorList>
            <consortium name="RefSeq"/>
        </authorList>
    </citation>
    <scope>IDENTIFICATION</scope>
</reference>
<dbReference type="FunFam" id="1.25.10.10:FF:000068">
    <property type="entry name" value="cytoskeleton-associated protein 5 isoform X1"/>
    <property type="match status" value="1"/>
</dbReference>
<feature type="compositionally biased region" description="Low complexity" evidence="15">
    <location>
        <begin position="1130"/>
        <end position="1141"/>
    </location>
</feature>
<keyword evidence="12" id="KW-0137">Centromere</keyword>
<dbReference type="InterPro" id="IPR048491">
    <property type="entry name" value="XMAP215_CLASP_TOG"/>
</dbReference>
<dbReference type="InterPro" id="IPR045110">
    <property type="entry name" value="XMAP215"/>
</dbReference>
<evidence type="ECO:0000256" key="12">
    <source>
        <dbReference type="ARBA" id="ARBA00023328"/>
    </source>
</evidence>
<feature type="compositionally biased region" description="Polar residues" evidence="15">
    <location>
        <begin position="2041"/>
        <end position="2059"/>
    </location>
</feature>
<comment type="similarity">
    <text evidence="13">Belongs to the TOG/XMAP215 family.</text>
</comment>